<dbReference type="RefSeq" id="WP_179664161.1">
    <property type="nucleotide sequence ID" value="NZ_JACCBG010000001.1"/>
</dbReference>
<keyword evidence="2" id="KW-1133">Transmembrane helix</keyword>
<evidence type="ECO:0000313" key="4">
    <source>
        <dbReference type="EMBL" id="NYD42529.1"/>
    </source>
</evidence>
<evidence type="ECO:0000256" key="1">
    <source>
        <dbReference type="SAM" id="MobiDB-lite"/>
    </source>
</evidence>
<keyword evidence="5" id="KW-1185">Reference proteome</keyword>
<evidence type="ECO:0000256" key="3">
    <source>
        <dbReference type="SAM" id="SignalP"/>
    </source>
</evidence>
<dbReference type="EMBL" id="JACCBG010000001">
    <property type="protein sequence ID" value="NYD42529.1"/>
    <property type="molecule type" value="Genomic_DNA"/>
</dbReference>
<feature type="compositionally biased region" description="Low complexity" evidence="1">
    <location>
        <begin position="173"/>
        <end position="193"/>
    </location>
</feature>
<comment type="caution">
    <text evidence="4">The sequence shown here is derived from an EMBL/GenBank/DDBJ whole genome shotgun (WGS) entry which is preliminary data.</text>
</comment>
<gene>
    <name evidence="4" type="ORF">BJZ21_002612</name>
</gene>
<reference evidence="4 5" key="1">
    <citation type="submission" date="2020-07" db="EMBL/GenBank/DDBJ databases">
        <title>Sequencing the genomes of 1000 actinobacteria strains.</title>
        <authorList>
            <person name="Klenk H.-P."/>
        </authorList>
    </citation>
    <scope>NUCLEOTIDE SEQUENCE [LARGE SCALE GENOMIC DNA]</scope>
    <source>
        <strain evidence="4 5">DSM 21350</strain>
    </source>
</reference>
<evidence type="ECO:0000313" key="5">
    <source>
        <dbReference type="Proteomes" id="UP000535511"/>
    </source>
</evidence>
<dbReference type="Proteomes" id="UP000535511">
    <property type="component" value="Unassembled WGS sequence"/>
</dbReference>
<proteinExistence type="predicted"/>
<protein>
    <submittedName>
        <fullName evidence="4">Uncharacterized protein</fullName>
    </submittedName>
</protein>
<organism evidence="4 5">
    <name type="scientific">Nocardioides panaciterrulae</name>
    <dbReference type="NCBI Taxonomy" id="661492"/>
    <lineage>
        <taxon>Bacteria</taxon>
        <taxon>Bacillati</taxon>
        <taxon>Actinomycetota</taxon>
        <taxon>Actinomycetes</taxon>
        <taxon>Propionibacteriales</taxon>
        <taxon>Nocardioidaceae</taxon>
        <taxon>Nocardioides</taxon>
    </lineage>
</organism>
<feature type="region of interest" description="Disordered" evidence="1">
    <location>
        <begin position="158"/>
        <end position="194"/>
    </location>
</feature>
<sequence>MTSCGRLARLAAATLLAAAAGVLPALAPVVAPALAADGCRPGHGVTVVVDFHRLPHDDVRACVPGGGGSDAAAVLADAGLALTDVQRQPGFVCRVDGLPADDPCVNTPPSDAYWSLWWSDGSSGEWTYSTVMASALEVPDGGFVGLVWQRGAAELRPAVPPVAGRGSGPTPAPTQAARAGQAGQAGQAGHTRAPGGLPVWVTPVAVGVLLVGAAGTAAARRRRAGGGS</sequence>
<keyword evidence="2" id="KW-0472">Membrane</keyword>
<dbReference type="AlphaFoldDB" id="A0A7Y9E799"/>
<keyword evidence="2" id="KW-0812">Transmembrane</keyword>
<feature type="transmembrane region" description="Helical" evidence="2">
    <location>
        <begin position="197"/>
        <end position="219"/>
    </location>
</feature>
<feature type="signal peptide" evidence="3">
    <location>
        <begin position="1"/>
        <end position="27"/>
    </location>
</feature>
<keyword evidence="3" id="KW-0732">Signal</keyword>
<name>A0A7Y9E799_9ACTN</name>
<accession>A0A7Y9E799</accession>
<evidence type="ECO:0000256" key="2">
    <source>
        <dbReference type="SAM" id="Phobius"/>
    </source>
</evidence>
<feature type="chain" id="PRO_5039356643" evidence="3">
    <location>
        <begin position="28"/>
        <end position="228"/>
    </location>
</feature>